<feature type="chain" id="PRO_5043582549" evidence="1">
    <location>
        <begin position="25"/>
        <end position="807"/>
    </location>
</feature>
<feature type="domain" description="DUF5916" evidence="2">
    <location>
        <begin position="229"/>
        <end position="805"/>
    </location>
</feature>
<sequence>MNQSNKRSYLLILCLSFLSTIMLAQKHVTIHKRSAVIKIDGEVNEADWKKHIIKGDFTQTRPDNGKPSIRNTEIALLQDESYLYVLGILYVKNREEINNQLTARDDLGSSDFFGIQLDPFGEAREGYDFTVTAAGVQFDEKLSRKSGYNNFNVVWESAVKLYDDKWIVEIKIPFNSIRFPKEKTDSFKINFQRMSTKLNEESFWNPIKLEVDGYLNQFGVLEGLTNINPPLNLSFNPFVSVVNEKSPTGDNKTTINGGLDLKYVHKNAYTLDMSLIPDFSQAPSDDQIFNLSPFEVKYDENRQFFIEGTEVFDKGGYLYTRRIGGEPINKNNIDLVENEDIIENPIASNILNLLKITGKSENGLSIGVLNGITAKSDAKVLNTVTGTTREVTTNPLTNYNSIVVDKALKNNSSITFLNNSVLRSGQEYDANLTALLYRWFNKNRTYSMFFKKAISQKYVSNSKDQFGHEYFAYLSKVSGNWTGGISAKLLDDKYDNNDFGFLTRNNQLTFRGNVAYSNNNPKNTFSNYRINFDHSQRYYHSLMELEQAYYKLNASATFKENNHTIFTDFTYLPKGQNFYEARAKDRHFNIPAQTELFFEYQTNRNKNFSFAGYTVFVKYYNSNLYKNEFIAGYGLRARIGQHLFAYFSQDLESKPKGVGFITNQGNDIIFGKRKIKQLNNALTINYSINSKLSMSARLRHYWIQVDYSEQLTLLESGDFSNNNYNINPNDFDDNFNSFNIDFLAKWQFAPASELSLGYKLGANYYDDDIKSSYFNNLSTTLKENSSNTVSLKMTYFLDFNKFKQIKL</sequence>
<dbReference type="InterPro" id="IPR045670">
    <property type="entry name" value="DUF5916"/>
</dbReference>
<keyword evidence="1" id="KW-0732">Signal</keyword>
<accession>A0AAU7BSD3</accession>
<dbReference type="SUPFAM" id="SSF49344">
    <property type="entry name" value="CBD9-like"/>
    <property type="match status" value="1"/>
</dbReference>
<proteinExistence type="predicted"/>
<protein>
    <submittedName>
        <fullName evidence="3">DUF5916 domain-containing protein</fullName>
    </submittedName>
</protein>
<dbReference type="RefSeq" id="WP_347923612.1">
    <property type="nucleotide sequence ID" value="NZ_CP157199.1"/>
</dbReference>
<dbReference type="Gene3D" id="2.60.40.1190">
    <property type="match status" value="1"/>
</dbReference>
<evidence type="ECO:0000313" key="3">
    <source>
        <dbReference type="EMBL" id="XBG61225.1"/>
    </source>
</evidence>
<dbReference type="Pfam" id="PF19313">
    <property type="entry name" value="DUF5916"/>
    <property type="match status" value="1"/>
</dbReference>
<gene>
    <name evidence="3" type="ORF">ABGB03_15330</name>
</gene>
<dbReference type="AlphaFoldDB" id="A0AAU7BSD3"/>
<name>A0AAU7BSD3_9FLAO</name>
<dbReference type="CDD" id="cd09618">
    <property type="entry name" value="CBM9_like_2"/>
    <property type="match status" value="1"/>
</dbReference>
<dbReference type="EMBL" id="CP157199">
    <property type="protein sequence ID" value="XBG61225.1"/>
    <property type="molecule type" value="Genomic_DNA"/>
</dbReference>
<feature type="signal peptide" evidence="1">
    <location>
        <begin position="1"/>
        <end position="24"/>
    </location>
</feature>
<evidence type="ECO:0000259" key="2">
    <source>
        <dbReference type="Pfam" id="PF19313"/>
    </source>
</evidence>
<evidence type="ECO:0000256" key="1">
    <source>
        <dbReference type="SAM" id="SignalP"/>
    </source>
</evidence>
<organism evidence="3">
    <name type="scientific">Pontimicrobium sp. SW4</name>
    <dbReference type="NCBI Taxonomy" id="3153519"/>
    <lineage>
        <taxon>Bacteria</taxon>
        <taxon>Pseudomonadati</taxon>
        <taxon>Bacteroidota</taxon>
        <taxon>Flavobacteriia</taxon>
        <taxon>Flavobacteriales</taxon>
        <taxon>Flavobacteriaceae</taxon>
        <taxon>Pontimicrobium</taxon>
    </lineage>
</organism>
<reference evidence="3" key="1">
    <citation type="submission" date="2024-05" db="EMBL/GenBank/DDBJ databases">
        <title>Pontimicrobium maritimus sp. nov., isolated form sea water.</title>
        <authorList>
            <person name="Muhammad N."/>
            <person name="Vuong T.Q."/>
            <person name="Han H.L."/>
            <person name="Kim S.-G."/>
        </authorList>
    </citation>
    <scope>NUCLEOTIDE SEQUENCE</scope>
    <source>
        <strain evidence="3">SW4</strain>
    </source>
</reference>